<dbReference type="Gene3D" id="3.40.190.10">
    <property type="entry name" value="Periplasmic binding protein-like II"/>
    <property type="match status" value="2"/>
</dbReference>
<dbReference type="PANTHER" id="PTHR35841">
    <property type="entry name" value="PHOSPHONATES-BINDING PERIPLASMIC PROTEIN"/>
    <property type="match status" value="1"/>
</dbReference>
<dbReference type="EMBL" id="MTHD01000005">
    <property type="protein sequence ID" value="OMG52642.1"/>
    <property type="molecule type" value="Genomic_DNA"/>
</dbReference>
<dbReference type="Proteomes" id="UP000187526">
    <property type="component" value="Unassembled WGS sequence"/>
</dbReference>
<evidence type="ECO:0008006" key="4">
    <source>
        <dbReference type="Google" id="ProtNLM"/>
    </source>
</evidence>
<dbReference type="STRING" id="418702.BJN45_14140"/>
<feature type="signal peptide" evidence="1">
    <location>
        <begin position="1"/>
        <end position="17"/>
    </location>
</feature>
<dbReference type="Pfam" id="PF12974">
    <property type="entry name" value="Phosphonate-bd"/>
    <property type="match status" value="1"/>
</dbReference>
<accession>A0A1R1I1L8</accession>
<protein>
    <recommendedName>
        <fullName evidence="4">ABC transporter substrate-binding protein</fullName>
    </recommendedName>
</protein>
<evidence type="ECO:0000313" key="3">
    <source>
        <dbReference type="Proteomes" id="UP000187526"/>
    </source>
</evidence>
<keyword evidence="1" id="KW-0732">Signal</keyword>
<sequence length="276" mass="30857">MFLSLACLFTAISGAQAETLYFSPLPMEQPEEVVKQFKPMLNFLEKQLGAKIEIRYSTSYAEILEHFRTGQIDLAYLGPLPYISLRDSHPQAEPLVHFLEKNGEATYSCALISAGTPLPRPARKKTFALTQPLSTCGYLAIDAQLRKQGDRLDQQLFRYLDKHDEVVLAVARGDYEYGGAKTAIARNYAHLGVTILAETPPLPSFALVASSRRLSAERIAQLRKVLTGLDPQTRDKTLMSEWGIQLRNGAIPAADRDYDVVRQLRGKMKIPEQGNF</sequence>
<reference evidence="2 3" key="1">
    <citation type="submission" date="2016-10" db="EMBL/GenBank/DDBJ databases">
        <title>Alkaliphiles isolated from bioreactors.</title>
        <authorList>
            <person name="Salah Z."/>
            <person name="Rout S.P."/>
            <person name="Humphreys P.N."/>
        </authorList>
    </citation>
    <scope>NUCLEOTIDE SEQUENCE [LARGE SCALE GENOMIC DNA]</scope>
    <source>
        <strain evidence="2 3">ZS02</strain>
    </source>
</reference>
<dbReference type="PANTHER" id="PTHR35841:SF1">
    <property type="entry name" value="PHOSPHONATES-BINDING PERIPLASMIC PROTEIN"/>
    <property type="match status" value="1"/>
</dbReference>
<dbReference type="SUPFAM" id="SSF53850">
    <property type="entry name" value="Periplasmic binding protein-like II"/>
    <property type="match status" value="1"/>
</dbReference>
<organism evidence="2 3">
    <name type="scientific">Azonexus hydrophilus</name>
    <dbReference type="NCBI Taxonomy" id="418702"/>
    <lineage>
        <taxon>Bacteria</taxon>
        <taxon>Pseudomonadati</taxon>
        <taxon>Pseudomonadota</taxon>
        <taxon>Betaproteobacteria</taxon>
        <taxon>Rhodocyclales</taxon>
        <taxon>Azonexaceae</taxon>
        <taxon>Azonexus</taxon>
    </lineage>
</organism>
<evidence type="ECO:0000313" key="2">
    <source>
        <dbReference type="EMBL" id="OMG52642.1"/>
    </source>
</evidence>
<comment type="caution">
    <text evidence="2">The sequence shown here is derived from an EMBL/GenBank/DDBJ whole genome shotgun (WGS) entry which is preliminary data.</text>
</comment>
<evidence type="ECO:0000256" key="1">
    <source>
        <dbReference type="SAM" id="SignalP"/>
    </source>
</evidence>
<gene>
    <name evidence="2" type="ORF">BJN45_14140</name>
</gene>
<proteinExistence type="predicted"/>
<keyword evidence="3" id="KW-1185">Reference proteome</keyword>
<dbReference type="AlphaFoldDB" id="A0A1R1I1L8"/>
<feature type="chain" id="PRO_5012751495" description="ABC transporter substrate-binding protein" evidence="1">
    <location>
        <begin position="18"/>
        <end position="276"/>
    </location>
</feature>
<name>A0A1R1I1L8_9RHOO</name>